<reference evidence="2 3" key="1">
    <citation type="submission" date="2021-06" db="EMBL/GenBank/DDBJ databases">
        <title>A haploid diamondback moth (Plutella xylostella L.) genome assembly resolves 31 chromosomes and identifies a diamide resistance mutation.</title>
        <authorList>
            <person name="Ward C.M."/>
            <person name="Perry K.D."/>
            <person name="Baker G."/>
            <person name="Powis K."/>
            <person name="Heckel D.G."/>
            <person name="Baxter S.W."/>
        </authorList>
    </citation>
    <scope>NUCLEOTIDE SEQUENCE [LARGE SCALE GENOMIC DNA]</scope>
    <source>
        <strain evidence="2 3">LV</strain>
        <tissue evidence="2">Single pupa</tissue>
    </source>
</reference>
<protein>
    <recommendedName>
        <fullName evidence="1">Reverse transcriptase domain-containing protein</fullName>
    </recommendedName>
</protein>
<dbReference type="InterPro" id="IPR000477">
    <property type="entry name" value="RT_dom"/>
</dbReference>
<dbReference type="EMBL" id="JAHIBW010000001">
    <property type="protein sequence ID" value="KAG7313027.1"/>
    <property type="molecule type" value="Genomic_DNA"/>
</dbReference>
<dbReference type="PANTHER" id="PTHR47510">
    <property type="entry name" value="REVERSE TRANSCRIPTASE DOMAIN-CONTAINING PROTEIN"/>
    <property type="match status" value="1"/>
</dbReference>
<evidence type="ECO:0000313" key="2">
    <source>
        <dbReference type="EMBL" id="KAG7313027.1"/>
    </source>
</evidence>
<sequence length="982" mass="112453">MDSVLSNMNEIDSVKIAHAFTCDIDKLNKHILVKNSNLTIISQNIRSIYANFDDLQLTLASLDFNVDILVLTECRLSENTIPKLDNYTSYYTTHHLNQNDGVVIYINSQLTATVKEVKLVQASCLQVELKNMTVLGIYRSPSNKNADLFINSLSSQLDTIKSNKNIIITGDININIIPKQVEDTYERNNRINYLDILSVHGLLPGHQIPTREKNCLDHFMLKIDNTAFSAKIAVLNTTITDHAMIFLNLSNCKPPICNTKTKTVLNFPEALNTLKNQNIGNLLFSDNPNFIVEQLINKINISVNDNTKLINIPKSKRTLKPWMSPGILRCIKNRNRMQKNLKKDKNNEILDITYKRYRNFCNNLIKKIKRKYDRDKLAASSKCSKALWKNIKNITHLTKDKNNNEHLLKIKQTPIESINYVNDFFSSIGKSLAEDMNIGAPCYDNPSVSPNSLSSFVLLDTSVTEVYNILMNLKNDCAPGWDNVSTQFLKFSKDEVIPVICHLINVCLTKGIFPTNLKQSIITPVFKGGDKADVNDYRPISVLPTISKILEKIINKRLINYLDKFNIISKSQYGFRQGKSTEDAVAALSSLIVNKLDNGLKCLTVFLDLKKAFDTVSIPILLKKLEQIGIRGVPLNLLTSYLTDRKQSVKIGQYVSNTTDVEYGVPQGSVLGPTLFLIYINEICNLILNNGQVFSYADDTALVFYAHSWDEVKRVSEIGLALVSEKLRSNLLTLNIKKTNYLCFSIYNNSQPDNNFNLKIHRCGKICCNTCDCLYINKVHSVKYLGVVIDQRLSWYSQIEAVTVRLRKMIWIFKKLRHVATQKLLTDVYISLAQSVTMYCISIWGGTFKTKFIELERAQRSLIKVIFFKPYRYSTELLYSNSHLLTVRKLYVINIILRFHKTLHFNPEYLNKRRKDLIIPAVFKNTVFASRQYETQSAHIYKQLQKILNIYPVSLRECKKIMTSHLDKLNYDETEDLLQYKC</sequence>
<accession>A0ABQ7R6W1</accession>
<dbReference type="CDD" id="cd01650">
    <property type="entry name" value="RT_nLTR_like"/>
    <property type="match status" value="1"/>
</dbReference>
<dbReference type="SUPFAM" id="SSF56672">
    <property type="entry name" value="DNA/RNA polymerases"/>
    <property type="match status" value="1"/>
</dbReference>
<dbReference type="PANTHER" id="PTHR47510:SF3">
    <property type="entry name" value="ENDO_EXONUCLEASE_PHOSPHATASE DOMAIN-CONTAINING PROTEIN"/>
    <property type="match status" value="1"/>
</dbReference>
<dbReference type="Pfam" id="PF00078">
    <property type="entry name" value="RVT_1"/>
    <property type="match status" value="1"/>
</dbReference>
<evidence type="ECO:0000313" key="3">
    <source>
        <dbReference type="Proteomes" id="UP000823941"/>
    </source>
</evidence>
<dbReference type="PROSITE" id="PS50878">
    <property type="entry name" value="RT_POL"/>
    <property type="match status" value="1"/>
</dbReference>
<dbReference type="InterPro" id="IPR036691">
    <property type="entry name" value="Endo/exonu/phosph_ase_sf"/>
</dbReference>
<proteinExistence type="predicted"/>
<dbReference type="Proteomes" id="UP000823941">
    <property type="component" value="Chromosome 1"/>
</dbReference>
<name>A0ABQ7R6W1_PLUXY</name>
<feature type="domain" description="Reverse transcriptase" evidence="1">
    <location>
        <begin position="506"/>
        <end position="789"/>
    </location>
</feature>
<evidence type="ECO:0000259" key="1">
    <source>
        <dbReference type="PROSITE" id="PS50878"/>
    </source>
</evidence>
<dbReference type="InterPro" id="IPR043502">
    <property type="entry name" value="DNA/RNA_pol_sf"/>
</dbReference>
<dbReference type="Gene3D" id="3.60.10.10">
    <property type="entry name" value="Endonuclease/exonuclease/phosphatase"/>
    <property type="match status" value="1"/>
</dbReference>
<dbReference type="SUPFAM" id="SSF56219">
    <property type="entry name" value="DNase I-like"/>
    <property type="match status" value="1"/>
</dbReference>
<organism evidence="2 3">
    <name type="scientific">Plutella xylostella</name>
    <name type="common">Diamondback moth</name>
    <name type="synonym">Plutella maculipennis</name>
    <dbReference type="NCBI Taxonomy" id="51655"/>
    <lineage>
        <taxon>Eukaryota</taxon>
        <taxon>Metazoa</taxon>
        <taxon>Ecdysozoa</taxon>
        <taxon>Arthropoda</taxon>
        <taxon>Hexapoda</taxon>
        <taxon>Insecta</taxon>
        <taxon>Pterygota</taxon>
        <taxon>Neoptera</taxon>
        <taxon>Endopterygota</taxon>
        <taxon>Lepidoptera</taxon>
        <taxon>Glossata</taxon>
        <taxon>Ditrysia</taxon>
        <taxon>Yponomeutoidea</taxon>
        <taxon>Plutellidae</taxon>
        <taxon>Plutella</taxon>
    </lineage>
</organism>
<comment type="caution">
    <text evidence="2">The sequence shown here is derived from an EMBL/GenBank/DDBJ whole genome shotgun (WGS) entry which is preliminary data.</text>
</comment>
<keyword evidence="3" id="KW-1185">Reference proteome</keyword>
<gene>
    <name evidence="2" type="ORF">JYU34_000107</name>
</gene>